<dbReference type="InterPro" id="IPR004089">
    <property type="entry name" value="MCPsignal_dom"/>
</dbReference>
<dbReference type="SUPFAM" id="SSF58104">
    <property type="entry name" value="Methyl-accepting chemotaxis protein (MCP) signaling domain"/>
    <property type="match status" value="1"/>
</dbReference>
<dbReference type="PROSITE" id="PS50111">
    <property type="entry name" value="CHEMOTAXIS_TRANSDUC_2"/>
    <property type="match status" value="1"/>
</dbReference>
<evidence type="ECO:0000256" key="5">
    <source>
        <dbReference type="SAM" id="Phobius"/>
    </source>
</evidence>
<evidence type="ECO:0000259" key="7">
    <source>
        <dbReference type="PROSITE" id="PS50885"/>
    </source>
</evidence>
<dbReference type="InterPro" id="IPR029151">
    <property type="entry name" value="Sensor-like_sf"/>
</dbReference>
<evidence type="ECO:0000313" key="9">
    <source>
        <dbReference type="Proteomes" id="UP000240987"/>
    </source>
</evidence>
<feature type="transmembrane region" description="Helical" evidence="5">
    <location>
        <begin position="12"/>
        <end position="34"/>
    </location>
</feature>
<keyword evidence="5" id="KW-0812">Transmembrane</keyword>
<reference evidence="8 9" key="1">
    <citation type="submission" date="2018-01" db="EMBL/GenBank/DDBJ databases">
        <title>Whole genome sequencing of Histamine producing bacteria.</title>
        <authorList>
            <person name="Butler K."/>
        </authorList>
    </citation>
    <scope>NUCLEOTIDE SEQUENCE [LARGE SCALE GENOMIC DNA]</scope>
    <source>
        <strain evidence="8 9">JCM 12947</strain>
    </source>
</reference>
<comment type="similarity">
    <text evidence="3">Belongs to the methyl-accepting chemotaxis (MCP) protein family.</text>
</comment>
<dbReference type="SMART" id="SM00304">
    <property type="entry name" value="HAMP"/>
    <property type="match status" value="1"/>
</dbReference>
<dbReference type="OrthoDB" id="9763018at2"/>
<keyword evidence="5" id="KW-1133">Transmembrane helix</keyword>
<evidence type="ECO:0000256" key="2">
    <source>
        <dbReference type="ARBA" id="ARBA00023224"/>
    </source>
</evidence>
<dbReference type="InterPro" id="IPR003660">
    <property type="entry name" value="HAMP_dom"/>
</dbReference>
<dbReference type="EMBL" id="PYMJ01000008">
    <property type="protein sequence ID" value="PSU48946.1"/>
    <property type="molecule type" value="Genomic_DNA"/>
</dbReference>
<dbReference type="CDD" id="cd12912">
    <property type="entry name" value="PDC2_MCP_like"/>
    <property type="match status" value="1"/>
</dbReference>
<evidence type="ECO:0000256" key="3">
    <source>
        <dbReference type="ARBA" id="ARBA00029447"/>
    </source>
</evidence>
<organism evidence="8 9">
    <name type="scientific">Photobacterium frigidiphilum</name>
    <dbReference type="NCBI Taxonomy" id="264736"/>
    <lineage>
        <taxon>Bacteria</taxon>
        <taxon>Pseudomonadati</taxon>
        <taxon>Pseudomonadota</taxon>
        <taxon>Gammaproteobacteria</taxon>
        <taxon>Vibrionales</taxon>
        <taxon>Vibrionaceae</taxon>
        <taxon>Photobacterium</taxon>
    </lineage>
</organism>
<keyword evidence="5" id="KW-0472">Membrane</keyword>
<dbReference type="Proteomes" id="UP000240987">
    <property type="component" value="Unassembled WGS sequence"/>
</dbReference>
<comment type="caution">
    <text evidence="8">The sequence shown here is derived from an EMBL/GenBank/DDBJ whole genome shotgun (WGS) entry which is preliminary data.</text>
</comment>
<dbReference type="FunFam" id="1.10.287.950:FF:000001">
    <property type="entry name" value="Methyl-accepting chemotaxis sensory transducer"/>
    <property type="match status" value="1"/>
</dbReference>
<name>A0A2T3JIZ3_9GAMM</name>
<dbReference type="InterPro" id="IPR033462">
    <property type="entry name" value="Cache_3-Cache_2"/>
</dbReference>
<dbReference type="GO" id="GO:0007165">
    <property type="term" value="P:signal transduction"/>
    <property type="evidence" value="ECO:0007669"/>
    <property type="project" value="UniProtKB-KW"/>
</dbReference>
<keyword evidence="9" id="KW-1185">Reference proteome</keyword>
<feature type="domain" description="Methyl-accepting transducer" evidence="6">
    <location>
        <begin position="407"/>
        <end position="643"/>
    </location>
</feature>
<comment type="subcellular location">
    <subcellularLocation>
        <location evidence="1">Cell inner membrane</location>
    </subcellularLocation>
</comment>
<dbReference type="Pfam" id="PF17201">
    <property type="entry name" value="Cache_3-Cache_2"/>
    <property type="match status" value="1"/>
</dbReference>
<sequence>MWKKIKNSSISVQLRLVISLFLIISFSSIATMVYQNASDVLLKETMEEHQSKLNALADTIASQFDIYLDNAKQLESAFRNGYLHGITFNGELTQYQGQQVVNAFINGQSLVGNITTIDRFTQDTGAVATLFLASQGDFLRVATSLKTQSGERAVGTLLGKNHPGYAALRSGKPYYAKVTLFGHAYLTYYSPIKDTHGQVQGISFIGLPIEAATKAIFANLGNISWGDTGYTFVTDNDPNRLGVYLYHPTQPVGNKSIIAISDYNGDKPFGQIFEQTSGVLFYPFEYQGVIGEKYVVYTEVPGWNWKLLGGTFVSEVTKASQDLLNLIIMISVVVGTVTFVCLSILLNKMTRPLTELSGYMDRLGEGEVSLSMSGGEAQSHNEIERLTYGVRHMAHNLNELVSQIRTTSDAVQTQADSVSSDASACLSQSEKQQDQVEQVVTAIEEMASSAQSVAQQVEEIASSVRSANEDSVSGSELVGQVSVEIANLNEQLRQSAEAIDKVSLESDNIQAVTRMIDEIAGQTNLLALNAAIEAARAGEQGRGFAVVADEVRTLAHRTQESVKEVVAIIDQLRLCTNSAVTMMSESQTKGQRVTEQATQAGLALESITMQVTAIAAQSEVIAATSEEQAHVSQEIAANATEISNLNQQSRDVVAKTSNSAATLQGLSGDLKQQVNYFH</sequence>
<protein>
    <submittedName>
        <fullName evidence="8">Methyl-accepting chemotaxis protein</fullName>
    </submittedName>
</protein>
<dbReference type="GO" id="GO:0006935">
    <property type="term" value="P:chemotaxis"/>
    <property type="evidence" value="ECO:0007669"/>
    <property type="project" value="UniProtKB-ARBA"/>
</dbReference>
<dbReference type="AlphaFoldDB" id="A0A2T3JIZ3"/>
<proteinExistence type="inferred from homology"/>
<feature type="domain" description="HAMP" evidence="7">
    <location>
        <begin position="347"/>
        <end position="402"/>
    </location>
</feature>
<evidence type="ECO:0000256" key="4">
    <source>
        <dbReference type="PROSITE-ProRule" id="PRU00284"/>
    </source>
</evidence>
<dbReference type="Pfam" id="PF00015">
    <property type="entry name" value="MCPsignal"/>
    <property type="match status" value="1"/>
</dbReference>
<dbReference type="Gene3D" id="3.30.450.20">
    <property type="entry name" value="PAS domain"/>
    <property type="match status" value="1"/>
</dbReference>
<evidence type="ECO:0000313" key="8">
    <source>
        <dbReference type="EMBL" id="PSU48946.1"/>
    </source>
</evidence>
<dbReference type="PANTHER" id="PTHR32089">
    <property type="entry name" value="METHYL-ACCEPTING CHEMOTAXIS PROTEIN MCPB"/>
    <property type="match status" value="1"/>
</dbReference>
<gene>
    <name evidence="8" type="ORF">C9J12_10650</name>
</gene>
<evidence type="ECO:0000259" key="6">
    <source>
        <dbReference type="PROSITE" id="PS50111"/>
    </source>
</evidence>
<dbReference type="GO" id="GO:0005886">
    <property type="term" value="C:plasma membrane"/>
    <property type="evidence" value="ECO:0007669"/>
    <property type="project" value="UniProtKB-SubCell"/>
</dbReference>
<evidence type="ECO:0000256" key="1">
    <source>
        <dbReference type="ARBA" id="ARBA00004533"/>
    </source>
</evidence>
<dbReference type="SUPFAM" id="SSF103190">
    <property type="entry name" value="Sensory domain-like"/>
    <property type="match status" value="1"/>
</dbReference>
<dbReference type="SMART" id="SM00283">
    <property type="entry name" value="MA"/>
    <property type="match status" value="1"/>
</dbReference>
<dbReference type="RefSeq" id="WP_107242695.1">
    <property type="nucleotide sequence ID" value="NZ_PYMJ01000008.1"/>
</dbReference>
<dbReference type="CDD" id="cd11386">
    <property type="entry name" value="MCP_signal"/>
    <property type="match status" value="1"/>
</dbReference>
<accession>A0A2T3JIZ3</accession>
<dbReference type="CDD" id="cd06225">
    <property type="entry name" value="HAMP"/>
    <property type="match status" value="1"/>
</dbReference>
<dbReference type="PANTHER" id="PTHR32089:SF112">
    <property type="entry name" value="LYSOZYME-LIKE PROTEIN-RELATED"/>
    <property type="match status" value="1"/>
</dbReference>
<dbReference type="Gene3D" id="1.10.287.950">
    <property type="entry name" value="Methyl-accepting chemotaxis protein"/>
    <property type="match status" value="1"/>
</dbReference>
<feature type="transmembrane region" description="Helical" evidence="5">
    <location>
        <begin position="323"/>
        <end position="346"/>
    </location>
</feature>
<keyword evidence="2 4" id="KW-0807">Transducer</keyword>
<dbReference type="PROSITE" id="PS50885">
    <property type="entry name" value="HAMP"/>
    <property type="match status" value="1"/>
</dbReference>